<keyword evidence="1" id="KW-1133">Transmembrane helix</keyword>
<keyword evidence="1" id="KW-0812">Transmembrane</keyword>
<gene>
    <name evidence="2" type="ORF">B1C78_12540</name>
</gene>
<reference evidence="2 3" key="1">
    <citation type="submission" date="2017-02" db="EMBL/GenBank/DDBJ databases">
        <title>Genomic diversity within the haloalkaliphilic genus Thioalkalivibrio.</title>
        <authorList>
            <person name="Ahn A.-C."/>
            <person name="Meier-Kolthoff J."/>
            <person name="Overmars L."/>
            <person name="Richter M."/>
            <person name="Woyke T."/>
            <person name="Sorokin D.Y."/>
            <person name="Muyzer G."/>
        </authorList>
    </citation>
    <scope>NUCLEOTIDE SEQUENCE [LARGE SCALE GENOMIC DNA]</scope>
    <source>
        <strain evidence="2 3">ALJD</strain>
    </source>
</reference>
<name>A0A1V3NE10_9GAMM</name>
<organism evidence="2 3">
    <name type="scientific">Thioalkalivibrio denitrificans</name>
    <dbReference type="NCBI Taxonomy" id="108003"/>
    <lineage>
        <taxon>Bacteria</taxon>
        <taxon>Pseudomonadati</taxon>
        <taxon>Pseudomonadota</taxon>
        <taxon>Gammaproteobacteria</taxon>
        <taxon>Chromatiales</taxon>
        <taxon>Ectothiorhodospiraceae</taxon>
        <taxon>Thioalkalivibrio</taxon>
    </lineage>
</organism>
<evidence type="ECO:0000313" key="3">
    <source>
        <dbReference type="Proteomes" id="UP000189462"/>
    </source>
</evidence>
<dbReference type="OrthoDB" id="7062615at2"/>
<evidence type="ECO:0000256" key="1">
    <source>
        <dbReference type="SAM" id="Phobius"/>
    </source>
</evidence>
<dbReference type="AlphaFoldDB" id="A0A1V3NE10"/>
<sequence>MIRPNRSMSLVGNLIFIAVIAVMLGGIALLFALAGFWMVVPFAGLELLLIVAAVTIVARRGLITEVIEVTARAVTISVMGRRPRQRTRLPRHLARVILDPPPWRWHPSRLFVAARDVRVEVGGCLREDERRGLASALREAIHAPVGA</sequence>
<dbReference type="Proteomes" id="UP000189462">
    <property type="component" value="Unassembled WGS sequence"/>
</dbReference>
<feature type="transmembrane region" description="Helical" evidence="1">
    <location>
        <begin position="12"/>
        <end position="33"/>
    </location>
</feature>
<dbReference type="Pfam" id="PF10003">
    <property type="entry name" value="DUF2244"/>
    <property type="match status" value="1"/>
</dbReference>
<dbReference type="InterPro" id="IPR019253">
    <property type="entry name" value="DUF2244_TM"/>
</dbReference>
<evidence type="ECO:0000313" key="2">
    <source>
        <dbReference type="EMBL" id="OOG23102.1"/>
    </source>
</evidence>
<proteinExistence type="predicted"/>
<keyword evidence="3" id="KW-1185">Reference proteome</keyword>
<protein>
    <recommendedName>
        <fullName evidence="4">DUF2244 domain-containing protein</fullName>
    </recommendedName>
</protein>
<dbReference type="STRING" id="108003.B1C78_12540"/>
<evidence type="ECO:0008006" key="4">
    <source>
        <dbReference type="Google" id="ProtNLM"/>
    </source>
</evidence>
<accession>A0A1V3NE10</accession>
<dbReference type="EMBL" id="MVBK01000078">
    <property type="protein sequence ID" value="OOG23102.1"/>
    <property type="molecule type" value="Genomic_DNA"/>
</dbReference>
<keyword evidence="1" id="KW-0472">Membrane</keyword>
<comment type="caution">
    <text evidence="2">The sequence shown here is derived from an EMBL/GenBank/DDBJ whole genome shotgun (WGS) entry which is preliminary data.</text>
</comment>
<feature type="transmembrane region" description="Helical" evidence="1">
    <location>
        <begin position="39"/>
        <end position="58"/>
    </location>
</feature>